<dbReference type="GO" id="GO:0060271">
    <property type="term" value="P:cilium assembly"/>
    <property type="evidence" value="ECO:0007669"/>
    <property type="project" value="InterPro"/>
</dbReference>
<reference evidence="11" key="1">
    <citation type="submission" date="2025-08" db="UniProtKB">
        <authorList>
            <consortium name="RefSeq"/>
        </authorList>
    </citation>
    <scope>IDENTIFICATION</scope>
    <source>
        <tissue evidence="11">Gonads</tissue>
    </source>
</reference>
<feature type="domain" description="Tyrosine-protein phosphatase" evidence="8">
    <location>
        <begin position="63"/>
        <end position="233"/>
    </location>
</feature>
<dbReference type="InterPro" id="IPR003595">
    <property type="entry name" value="Tyr_Pase_cat"/>
</dbReference>
<keyword evidence="3" id="KW-0904">Protein phosphatase</keyword>
<evidence type="ECO:0000313" key="10">
    <source>
        <dbReference type="Proteomes" id="UP000504635"/>
    </source>
</evidence>
<dbReference type="InterPro" id="IPR020422">
    <property type="entry name" value="TYR_PHOSPHATASE_DUAL_dom"/>
</dbReference>
<name>A0A6J2XCR5_SITOR</name>
<accession>A0A6J2XCR5</accession>
<evidence type="ECO:0000256" key="1">
    <source>
        <dbReference type="ARBA" id="ARBA00022794"/>
    </source>
</evidence>
<comment type="function">
    <text evidence="4">May play roles in cilia formation and/or maintenance.</text>
</comment>
<gene>
    <name evidence="11" type="primary">LOC115876789</name>
</gene>
<dbReference type="InterPro" id="IPR000340">
    <property type="entry name" value="Dual-sp_phosphatase_cat-dom"/>
</dbReference>
<keyword evidence="10" id="KW-1185">Reference proteome</keyword>
<dbReference type="AlphaFoldDB" id="A0A6J2XCR5"/>
<evidence type="ECO:0000256" key="7">
    <source>
        <dbReference type="SAM" id="MobiDB-lite"/>
    </source>
</evidence>
<keyword evidence="2" id="KW-0378">Hydrolase</keyword>
<dbReference type="SMART" id="SM00404">
    <property type="entry name" value="PTPc_motif"/>
    <property type="match status" value="1"/>
</dbReference>
<dbReference type="InterPro" id="IPR000387">
    <property type="entry name" value="Tyr_Pase_dom"/>
</dbReference>
<sequence length="598" mass="68735">MNVNDLKSNSNVETVQANYNKLSDHIRRLTPHGIQCSIFCGGVNCKYETPENWKPDSLAIQGIYSHWVTDDILAMARPSTMVIIQKNVIQQFESLGIKSIINLQCPREHSSCGQPLESSGYSYDPNIFMEQNIYYYNFAWKDYGDATLEGLLNMVKVVAFALTEGRVAIHCHAGLGRTGVLISCYLVFSLRVTANEAIRFVRFKRPGSVQTRGQILCVRHFAQFILPQTISYYIKENASKDKYMNEFTLHRFLKRQRVVLHGYEERNFKYLPKIVYVTCERLLKLCACSDAADYQHKNMPFTTDFYTERVYNGMKRHESSYSIASIPSPNTETIFLNVQSESPSPSSPNKSENGDLTDSFSDISTLDGDEISEELLLENRCFQELETQKSFAQDHNNEDMIIHDVQEVVNVLMTDYSKSDNDYKKKVRSYENEINCSQVGWLKLALETDLSILAALLFEWFEGLKFPVLKLEHYEQIVVLYKQTETCFQKFGLEESYLIEYLLSFLSRLQPIGKTVLENMLKRFIAALSKQSVVINDNIVPSEKGFKRMGDGTLTCALKLFEDLYELIENHHKQRTSLLTVEEKGSDNEHDELDIGFQ</sequence>
<feature type="region of interest" description="Disordered" evidence="7">
    <location>
        <begin position="579"/>
        <end position="598"/>
    </location>
</feature>
<comment type="similarity">
    <text evidence="5">Belongs to the protein-tyrosine phosphatase family. Non-receptor class PTPDC1 subfamily.</text>
</comment>
<keyword evidence="1" id="KW-0970">Cilium biogenesis/degradation</keyword>
<feature type="domain" description="Tyrosine specific protein phosphatases" evidence="9">
    <location>
        <begin position="149"/>
        <end position="216"/>
    </location>
</feature>
<dbReference type="GO" id="GO:0004725">
    <property type="term" value="F:protein tyrosine phosphatase activity"/>
    <property type="evidence" value="ECO:0007669"/>
    <property type="project" value="InterPro"/>
</dbReference>
<dbReference type="CDD" id="cd14506">
    <property type="entry name" value="PTP_PTPDC1"/>
    <property type="match status" value="1"/>
</dbReference>
<dbReference type="KEGG" id="soy:115876789"/>
<protein>
    <recommendedName>
        <fullName evidence="6">Protein tyrosine phosphatase domain-containing protein 1</fullName>
    </recommendedName>
</protein>
<evidence type="ECO:0000259" key="8">
    <source>
        <dbReference type="PROSITE" id="PS50054"/>
    </source>
</evidence>
<evidence type="ECO:0000256" key="6">
    <source>
        <dbReference type="ARBA" id="ARBA00072096"/>
    </source>
</evidence>
<dbReference type="Gene3D" id="3.90.190.10">
    <property type="entry name" value="Protein tyrosine phosphatase superfamily"/>
    <property type="match status" value="1"/>
</dbReference>
<evidence type="ECO:0000256" key="5">
    <source>
        <dbReference type="ARBA" id="ARBA00060867"/>
    </source>
</evidence>
<organism evidence="10 11">
    <name type="scientific">Sitophilus oryzae</name>
    <name type="common">Rice weevil</name>
    <name type="synonym">Curculio oryzae</name>
    <dbReference type="NCBI Taxonomy" id="7048"/>
    <lineage>
        <taxon>Eukaryota</taxon>
        <taxon>Metazoa</taxon>
        <taxon>Ecdysozoa</taxon>
        <taxon>Arthropoda</taxon>
        <taxon>Hexapoda</taxon>
        <taxon>Insecta</taxon>
        <taxon>Pterygota</taxon>
        <taxon>Neoptera</taxon>
        <taxon>Endopterygota</taxon>
        <taxon>Coleoptera</taxon>
        <taxon>Polyphaga</taxon>
        <taxon>Cucujiformia</taxon>
        <taxon>Curculionidae</taxon>
        <taxon>Dryophthorinae</taxon>
        <taxon>Sitophilus</taxon>
    </lineage>
</organism>
<dbReference type="PROSITE" id="PS50056">
    <property type="entry name" value="TYR_PHOSPHATASE_2"/>
    <property type="match status" value="1"/>
</dbReference>
<dbReference type="SUPFAM" id="SSF52799">
    <property type="entry name" value="(Phosphotyrosine protein) phosphatases II"/>
    <property type="match status" value="1"/>
</dbReference>
<feature type="region of interest" description="Disordered" evidence="7">
    <location>
        <begin position="338"/>
        <end position="359"/>
    </location>
</feature>
<feature type="compositionally biased region" description="Acidic residues" evidence="7">
    <location>
        <begin position="589"/>
        <end position="598"/>
    </location>
</feature>
<dbReference type="PROSITE" id="PS00383">
    <property type="entry name" value="TYR_PHOSPHATASE_1"/>
    <property type="match status" value="1"/>
</dbReference>
<dbReference type="Proteomes" id="UP000504635">
    <property type="component" value="Unplaced"/>
</dbReference>
<dbReference type="InterPro" id="IPR050561">
    <property type="entry name" value="PTP"/>
</dbReference>
<evidence type="ECO:0000256" key="2">
    <source>
        <dbReference type="ARBA" id="ARBA00022801"/>
    </source>
</evidence>
<dbReference type="Pfam" id="PF00782">
    <property type="entry name" value="DSPc"/>
    <property type="match status" value="1"/>
</dbReference>
<evidence type="ECO:0000256" key="3">
    <source>
        <dbReference type="ARBA" id="ARBA00022912"/>
    </source>
</evidence>
<dbReference type="PROSITE" id="PS50054">
    <property type="entry name" value="TYR_PHOSPHATASE_DUAL"/>
    <property type="match status" value="1"/>
</dbReference>
<feature type="compositionally biased region" description="Low complexity" evidence="7">
    <location>
        <begin position="340"/>
        <end position="351"/>
    </location>
</feature>
<dbReference type="InterPro" id="IPR029021">
    <property type="entry name" value="Prot-tyrosine_phosphatase-like"/>
</dbReference>
<dbReference type="FunFam" id="3.90.190.10:FF:000027">
    <property type="entry name" value="Protein tyrosine phosphatase domain containing 1"/>
    <property type="match status" value="1"/>
</dbReference>
<evidence type="ECO:0000259" key="9">
    <source>
        <dbReference type="PROSITE" id="PS50056"/>
    </source>
</evidence>
<evidence type="ECO:0000313" key="11">
    <source>
        <dbReference type="RefSeq" id="XP_030748584.1"/>
    </source>
</evidence>
<dbReference type="GeneID" id="115876789"/>
<proteinExistence type="inferred from homology"/>
<evidence type="ECO:0000256" key="4">
    <source>
        <dbReference type="ARBA" id="ARBA00056295"/>
    </source>
</evidence>
<dbReference type="SMART" id="SM00195">
    <property type="entry name" value="DSPc"/>
    <property type="match status" value="1"/>
</dbReference>
<dbReference type="InterPro" id="IPR049573">
    <property type="entry name" value="PTPDC1_PTP"/>
</dbReference>
<dbReference type="RefSeq" id="XP_030748584.1">
    <property type="nucleotide sequence ID" value="XM_030892724.1"/>
</dbReference>
<dbReference type="InParanoid" id="A0A6J2XCR5"/>
<dbReference type="InterPro" id="IPR016130">
    <property type="entry name" value="Tyr_Pase_AS"/>
</dbReference>
<dbReference type="OrthoDB" id="542013at2759"/>
<dbReference type="PANTHER" id="PTHR23339">
    <property type="entry name" value="TYROSINE SPECIFIC PROTEIN PHOSPHATASE AND DUAL SPECIFICITY PROTEIN PHOSPHATASE"/>
    <property type="match status" value="1"/>
</dbReference>